<sequence length="94" mass="11496">MEVHPFRRLSANRFKIDDTYYQIWTFNFKTERNYIATFPVTRADHFHIFELAIEETGHTQFKRESKLSDFSTTKIMRYSDLREEIFKKEGISYE</sequence>
<protein>
    <submittedName>
        <fullName evidence="1">Uncharacterized protein</fullName>
    </submittedName>
</protein>
<organism evidence="1">
    <name type="scientific">Candidatus Enterococcus clewellii</name>
    <dbReference type="NCBI Taxonomy" id="1834193"/>
    <lineage>
        <taxon>Bacteria</taxon>
        <taxon>Bacillati</taxon>
        <taxon>Bacillota</taxon>
        <taxon>Bacilli</taxon>
        <taxon>Lactobacillales</taxon>
        <taxon>Enterococcaceae</taxon>
        <taxon>Enterococcus</taxon>
    </lineage>
</organism>
<comment type="caution">
    <text evidence="1">The sequence shown here is derived from an EMBL/GenBank/DDBJ whole genome shotgun (WGS) entry which is preliminary data.</text>
</comment>
<evidence type="ECO:0000313" key="1">
    <source>
        <dbReference type="EMBL" id="OTP18816.1"/>
    </source>
</evidence>
<name>A0A242KCY0_9ENTE</name>
<accession>A0A242KCY0</accession>
<gene>
    <name evidence="1" type="ORF">A5888_000630</name>
</gene>
<dbReference type="EMBL" id="NGMM01000001">
    <property type="protein sequence ID" value="OTP18816.1"/>
    <property type="molecule type" value="Genomic_DNA"/>
</dbReference>
<dbReference type="AlphaFoldDB" id="A0A242KCY0"/>
<reference evidence="1" key="1">
    <citation type="submission" date="2017-05" db="EMBL/GenBank/DDBJ databases">
        <title>The Genome Sequence of Enterococcus sp. 9E7_DIV0242.</title>
        <authorList>
            <consortium name="The Broad Institute Genomics Platform"/>
            <consortium name="The Broad Institute Genomic Center for Infectious Diseases"/>
            <person name="Earl A."/>
            <person name="Manson A."/>
            <person name="Schwartman J."/>
            <person name="Gilmore M."/>
            <person name="Abouelleil A."/>
            <person name="Cao P."/>
            <person name="Chapman S."/>
            <person name="Cusick C."/>
            <person name="Shea T."/>
            <person name="Young S."/>
            <person name="Neafsey D."/>
            <person name="Nusbaum C."/>
            <person name="Birren B."/>
        </authorList>
    </citation>
    <scope>NUCLEOTIDE SEQUENCE [LARGE SCALE GENOMIC DNA]</scope>
    <source>
        <strain evidence="1">9E7_DIV0242</strain>
    </source>
</reference>
<proteinExistence type="predicted"/>